<keyword evidence="2" id="KW-1185">Reference proteome</keyword>
<dbReference type="InterPro" id="IPR006439">
    <property type="entry name" value="HAD-SF_hydro_IA"/>
</dbReference>
<proteinExistence type="predicted"/>
<dbReference type="EMBL" id="QLYR01000010">
    <property type="protein sequence ID" value="RAQ22695.1"/>
    <property type="molecule type" value="Genomic_DNA"/>
</dbReference>
<accession>A0A328U997</accession>
<dbReference type="NCBIfam" id="TIGR01549">
    <property type="entry name" value="HAD-SF-IA-v1"/>
    <property type="match status" value="1"/>
</dbReference>
<dbReference type="GO" id="GO:0008253">
    <property type="term" value="F:5'-nucleotidase activity"/>
    <property type="evidence" value="ECO:0007669"/>
    <property type="project" value="InterPro"/>
</dbReference>
<evidence type="ECO:0000313" key="2">
    <source>
        <dbReference type="Proteomes" id="UP000249377"/>
    </source>
</evidence>
<dbReference type="InterPro" id="IPR023198">
    <property type="entry name" value="PGP-like_dom2"/>
</dbReference>
<reference evidence="1 2" key="1">
    <citation type="submission" date="2018-06" db="EMBL/GenBank/DDBJ databases">
        <title>Noncontiguous genome sequence of Ruminococcaceae bacterium ASD2818.</title>
        <authorList>
            <person name="Chaplin A.V."/>
            <person name="Sokolova S.R."/>
            <person name="Kochetkova T.O."/>
            <person name="Goltsov A.Y."/>
            <person name="Trofimov D.Y."/>
            <person name="Efimov B.A."/>
        </authorList>
    </citation>
    <scope>NUCLEOTIDE SEQUENCE [LARGE SCALE GENOMIC DNA]</scope>
    <source>
        <strain evidence="1 2">ASD2818</strain>
    </source>
</reference>
<dbReference type="InterPro" id="IPR036412">
    <property type="entry name" value="HAD-like_sf"/>
</dbReference>
<dbReference type="Gene3D" id="3.40.50.1000">
    <property type="entry name" value="HAD superfamily/HAD-like"/>
    <property type="match status" value="1"/>
</dbReference>
<dbReference type="InterPro" id="IPR011951">
    <property type="entry name" value="HAD-SF_hydro_IA_YjjG/PynA"/>
</dbReference>
<dbReference type="PANTHER" id="PTHR47478">
    <property type="match status" value="1"/>
</dbReference>
<organism evidence="1 2">
    <name type="scientific">Hydrogeniiclostridium mannosilyticum</name>
    <dbReference type="NCBI Taxonomy" id="2764322"/>
    <lineage>
        <taxon>Bacteria</taxon>
        <taxon>Bacillati</taxon>
        <taxon>Bacillota</taxon>
        <taxon>Clostridia</taxon>
        <taxon>Eubacteriales</taxon>
        <taxon>Acutalibacteraceae</taxon>
        <taxon>Hydrogeniiclostridium</taxon>
    </lineage>
</organism>
<dbReference type="Gene3D" id="1.10.150.240">
    <property type="entry name" value="Putative phosphatase, domain 2"/>
    <property type="match status" value="1"/>
</dbReference>
<comment type="caution">
    <text evidence="1">The sequence shown here is derived from an EMBL/GenBank/DDBJ whole genome shotgun (WGS) entry which is preliminary data.</text>
</comment>
<gene>
    <name evidence="1" type="ORF">DPQ25_12095</name>
</gene>
<dbReference type="InterPro" id="IPR023214">
    <property type="entry name" value="HAD_sf"/>
</dbReference>
<protein>
    <submittedName>
        <fullName evidence="1">Noncanonical pyrimidine nucleotidase, YjjG family</fullName>
    </submittedName>
</protein>
<dbReference type="InterPro" id="IPR052550">
    <property type="entry name" value="Pyrimidine_5'-ntase_YjjG"/>
</dbReference>
<dbReference type="SFLD" id="SFLDS00003">
    <property type="entry name" value="Haloacid_Dehalogenase"/>
    <property type="match status" value="1"/>
</dbReference>
<dbReference type="NCBIfam" id="TIGR02254">
    <property type="entry name" value="YjjG_YfnB"/>
    <property type="match status" value="1"/>
</dbReference>
<dbReference type="SFLD" id="SFLDG01129">
    <property type="entry name" value="C1.5:_HAD__Beta-PGM__Phosphata"/>
    <property type="match status" value="1"/>
</dbReference>
<dbReference type="PANTHER" id="PTHR47478:SF1">
    <property type="entry name" value="PYRIMIDINE 5'-NUCLEOTIDASE YJJG"/>
    <property type="match status" value="1"/>
</dbReference>
<dbReference type="AlphaFoldDB" id="A0A328U997"/>
<dbReference type="NCBIfam" id="TIGR01509">
    <property type="entry name" value="HAD-SF-IA-v3"/>
    <property type="match status" value="1"/>
</dbReference>
<name>A0A328U997_9FIRM</name>
<dbReference type="Pfam" id="PF00702">
    <property type="entry name" value="Hydrolase"/>
    <property type="match status" value="1"/>
</dbReference>
<dbReference type="Proteomes" id="UP000249377">
    <property type="component" value="Unassembled WGS sequence"/>
</dbReference>
<dbReference type="SUPFAM" id="SSF56784">
    <property type="entry name" value="HAD-like"/>
    <property type="match status" value="1"/>
</dbReference>
<sequence>MRICEEDACVTNQSPAVYPALLFDADGTLLDFDRSEYRALTRVFQRHGYPFNDEIFQKYRAINSRAWARYEKGEIEKPIIHSTRFQQLFDEAGITGDGAGFNREYLEALSEEPWTMPGALELCQKLSKHRTLAIASNGVSFVQRRRLKDSGLLPCFSKLFISEEIGVMKPHAGFFDHVLAAFPQLPPQKLLIIGDSPTSDIAGGSRAGLGTCWVNFRHKPLPPGIPQPLYEVDSLEALGPLLLEAPAAARK</sequence>
<evidence type="ECO:0000313" key="1">
    <source>
        <dbReference type="EMBL" id="RAQ22695.1"/>
    </source>
</evidence>
<dbReference type="PRINTS" id="PR00413">
    <property type="entry name" value="HADHALOGNASE"/>
</dbReference>